<keyword evidence="2" id="KW-1185">Reference proteome</keyword>
<dbReference type="EMBL" id="SMFQ01000004">
    <property type="protein sequence ID" value="TCJ84698.1"/>
    <property type="molecule type" value="Genomic_DNA"/>
</dbReference>
<evidence type="ECO:0000313" key="2">
    <source>
        <dbReference type="Proteomes" id="UP000294887"/>
    </source>
</evidence>
<gene>
    <name evidence="1" type="ORF">EV695_2658</name>
</gene>
<evidence type="ECO:0000313" key="1">
    <source>
        <dbReference type="EMBL" id="TCJ84698.1"/>
    </source>
</evidence>
<protein>
    <submittedName>
        <fullName evidence="1">Uncharacterized protein</fullName>
    </submittedName>
</protein>
<comment type="caution">
    <text evidence="1">The sequence shown here is derived from an EMBL/GenBank/DDBJ whole genome shotgun (WGS) entry which is preliminary data.</text>
</comment>
<organism evidence="1 2">
    <name type="scientific">Cocleimonas flava</name>
    <dbReference type="NCBI Taxonomy" id="634765"/>
    <lineage>
        <taxon>Bacteria</taxon>
        <taxon>Pseudomonadati</taxon>
        <taxon>Pseudomonadota</taxon>
        <taxon>Gammaproteobacteria</taxon>
        <taxon>Thiotrichales</taxon>
        <taxon>Thiotrichaceae</taxon>
        <taxon>Cocleimonas</taxon>
    </lineage>
</organism>
<sequence>MSMIIDSILTCPNCNHKFQEQMPENTYQSSFRCPECKEVIKTKKGECCVYCSYGDYPCPQAQIIGSSCCSPD</sequence>
<dbReference type="Proteomes" id="UP000294887">
    <property type="component" value="Unassembled WGS sequence"/>
</dbReference>
<name>A0A4R1EZP6_9GAMM</name>
<dbReference type="AlphaFoldDB" id="A0A4R1EZP6"/>
<reference evidence="1 2" key="1">
    <citation type="submission" date="2019-03" db="EMBL/GenBank/DDBJ databases">
        <title>Genomic Encyclopedia of Type Strains, Phase IV (KMG-IV): sequencing the most valuable type-strain genomes for metagenomic binning, comparative biology and taxonomic classification.</title>
        <authorList>
            <person name="Goeker M."/>
        </authorList>
    </citation>
    <scope>NUCLEOTIDE SEQUENCE [LARGE SCALE GENOMIC DNA]</scope>
    <source>
        <strain evidence="1 2">DSM 24830</strain>
    </source>
</reference>
<dbReference type="NCBIfam" id="NF041374">
    <property type="entry name" value="GDCCVxC"/>
    <property type="match status" value="1"/>
</dbReference>
<dbReference type="OrthoDB" id="332228at2"/>
<proteinExistence type="predicted"/>
<dbReference type="RefSeq" id="WP_131906437.1">
    <property type="nucleotide sequence ID" value="NZ_BAAAFU010000006.1"/>
</dbReference>
<dbReference type="InterPro" id="IPR047677">
    <property type="entry name" value="GDCCVxC"/>
</dbReference>
<accession>A0A4R1EZP6</accession>